<comment type="similarity">
    <text evidence="1 2">Belongs to the UPF0225 family.</text>
</comment>
<dbReference type="OrthoDB" id="21421at2"/>
<dbReference type="InterPro" id="IPR032710">
    <property type="entry name" value="NTF2-like_dom_sf"/>
</dbReference>
<dbReference type="KEGG" id="tvi:Thivi_0852"/>
<dbReference type="InterPro" id="IPR023006">
    <property type="entry name" value="YchJ-like"/>
</dbReference>
<dbReference type="Proteomes" id="UP000006062">
    <property type="component" value="Chromosome"/>
</dbReference>
<evidence type="ECO:0000256" key="2">
    <source>
        <dbReference type="HAMAP-Rule" id="MF_00612"/>
    </source>
</evidence>
<dbReference type="InterPro" id="IPR004027">
    <property type="entry name" value="SEC_C_motif"/>
</dbReference>
<dbReference type="HAMAP" id="MF_00612">
    <property type="entry name" value="UPF0225"/>
    <property type="match status" value="1"/>
</dbReference>
<accession>I3Y7C2</accession>
<gene>
    <name evidence="4" type="ordered locus">Thivi_0852</name>
</gene>
<dbReference type="PANTHER" id="PTHR33747:SF1">
    <property type="entry name" value="ADENYLATE CYCLASE-ASSOCIATED CAP C-TERMINAL DOMAIN-CONTAINING PROTEIN"/>
    <property type="match status" value="1"/>
</dbReference>
<evidence type="ECO:0000313" key="5">
    <source>
        <dbReference type="Proteomes" id="UP000006062"/>
    </source>
</evidence>
<dbReference type="PANTHER" id="PTHR33747">
    <property type="entry name" value="UPF0225 PROTEIN SCO1677"/>
    <property type="match status" value="1"/>
</dbReference>
<proteinExistence type="inferred from homology"/>
<feature type="domain" description="YchJ-like middle NTF2-like" evidence="3">
    <location>
        <begin position="33"/>
        <end position="127"/>
    </location>
</feature>
<dbReference type="EMBL" id="CP003154">
    <property type="protein sequence ID" value="AFL72890.1"/>
    <property type="molecule type" value="Genomic_DNA"/>
</dbReference>
<dbReference type="eggNOG" id="COG3012">
    <property type="taxonomic scope" value="Bacteria"/>
</dbReference>
<keyword evidence="5" id="KW-1185">Reference proteome</keyword>
<dbReference type="HOGENOM" id="CLU_099590_2_0_6"/>
<dbReference type="Gene3D" id="3.10.450.50">
    <property type="match status" value="1"/>
</dbReference>
<reference evidence="4 5" key="1">
    <citation type="submission" date="2012-06" db="EMBL/GenBank/DDBJ databases">
        <title>Complete sequence of Thiocystis violascens DSM 198.</title>
        <authorList>
            <consortium name="US DOE Joint Genome Institute"/>
            <person name="Lucas S."/>
            <person name="Han J."/>
            <person name="Lapidus A."/>
            <person name="Cheng J.-F."/>
            <person name="Goodwin L."/>
            <person name="Pitluck S."/>
            <person name="Peters L."/>
            <person name="Ovchinnikova G."/>
            <person name="Teshima H."/>
            <person name="Detter J.C."/>
            <person name="Han C."/>
            <person name="Tapia R."/>
            <person name="Land M."/>
            <person name="Hauser L."/>
            <person name="Kyrpides N."/>
            <person name="Ivanova N."/>
            <person name="Pagani I."/>
            <person name="Vogl K."/>
            <person name="Liu Z."/>
            <person name="Frigaard N.-U."/>
            <person name="Bryant D."/>
            <person name="Woyke T."/>
        </authorList>
    </citation>
    <scope>NUCLEOTIDE SEQUENCE [LARGE SCALE GENOMIC DNA]</scope>
    <source>
        <strain evidence="5">ATCC 17096 / DSM 198 / 6111</strain>
    </source>
</reference>
<dbReference type="Pfam" id="PF02810">
    <property type="entry name" value="SEC-C"/>
    <property type="match status" value="1"/>
</dbReference>
<evidence type="ECO:0000256" key="1">
    <source>
        <dbReference type="ARBA" id="ARBA00010839"/>
    </source>
</evidence>
<dbReference type="SUPFAM" id="SSF54427">
    <property type="entry name" value="NTF2-like"/>
    <property type="match status" value="1"/>
</dbReference>
<name>I3Y7C2_THIV6</name>
<dbReference type="Pfam" id="PF17775">
    <property type="entry name" value="YchJ_M-like"/>
    <property type="match status" value="1"/>
</dbReference>
<protein>
    <recommendedName>
        <fullName evidence="2">UPF0225 protein Thivi_0852</fullName>
    </recommendedName>
</protein>
<dbReference type="RefSeq" id="WP_014777379.1">
    <property type="nucleotide sequence ID" value="NC_018012.1"/>
</dbReference>
<organism evidence="4 5">
    <name type="scientific">Thiocystis violascens (strain ATCC 17096 / DSM 198 / 6111)</name>
    <name type="common">Chromatium violascens</name>
    <dbReference type="NCBI Taxonomy" id="765911"/>
    <lineage>
        <taxon>Bacteria</taxon>
        <taxon>Pseudomonadati</taxon>
        <taxon>Pseudomonadota</taxon>
        <taxon>Gammaproteobacteria</taxon>
        <taxon>Chromatiales</taxon>
        <taxon>Chromatiaceae</taxon>
        <taxon>Thiocystis</taxon>
    </lineage>
</organism>
<evidence type="ECO:0000313" key="4">
    <source>
        <dbReference type="EMBL" id="AFL72890.1"/>
    </source>
</evidence>
<evidence type="ECO:0000259" key="3">
    <source>
        <dbReference type="Pfam" id="PF17775"/>
    </source>
</evidence>
<dbReference type="AlphaFoldDB" id="I3Y7C2"/>
<dbReference type="InterPro" id="IPR048469">
    <property type="entry name" value="YchJ-like_M"/>
</dbReference>
<dbReference type="SUPFAM" id="SSF103642">
    <property type="entry name" value="Sec-C motif"/>
    <property type="match status" value="1"/>
</dbReference>
<dbReference type="STRING" id="765911.Thivi_0852"/>
<sequence>MTRQSSTACPCGSGQSYEACCGPFLAGATLPPTAESLMRSRYSAFVRNDVEYLRATWHPATCPRDLAPDASTRWIGLKILSTEAGGPNDGQGSVEFVARYKVQGRAHRLRERSRFVRDEGQWRYLDGELAV</sequence>